<dbReference type="Proteomes" id="UP000250235">
    <property type="component" value="Unassembled WGS sequence"/>
</dbReference>
<evidence type="ECO:0000313" key="1">
    <source>
        <dbReference type="EMBL" id="KZV16380.1"/>
    </source>
</evidence>
<gene>
    <name evidence="1" type="ORF">F511_35390</name>
</gene>
<proteinExistence type="predicted"/>
<reference evidence="1 2" key="1">
    <citation type="journal article" date="2015" name="Proc. Natl. Acad. Sci. U.S.A.">
        <title>The resurrection genome of Boea hygrometrica: A blueprint for survival of dehydration.</title>
        <authorList>
            <person name="Xiao L."/>
            <person name="Yang G."/>
            <person name="Zhang L."/>
            <person name="Yang X."/>
            <person name="Zhao S."/>
            <person name="Ji Z."/>
            <person name="Zhou Q."/>
            <person name="Hu M."/>
            <person name="Wang Y."/>
            <person name="Chen M."/>
            <person name="Xu Y."/>
            <person name="Jin H."/>
            <person name="Xiao X."/>
            <person name="Hu G."/>
            <person name="Bao F."/>
            <person name="Hu Y."/>
            <person name="Wan P."/>
            <person name="Li L."/>
            <person name="Deng X."/>
            <person name="Kuang T."/>
            <person name="Xiang C."/>
            <person name="Zhu J.K."/>
            <person name="Oliver M.J."/>
            <person name="He Y."/>
        </authorList>
    </citation>
    <scope>NUCLEOTIDE SEQUENCE [LARGE SCALE GENOMIC DNA]</scope>
    <source>
        <strain evidence="2">cv. XS01</strain>
    </source>
</reference>
<dbReference type="EMBL" id="KV019071">
    <property type="protein sequence ID" value="KZV16380.1"/>
    <property type="molecule type" value="Genomic_DNA"/>
</dbReference>
<sequence>MSAREDAANFGAKLLTARYCSGVNAGQPYCSSLLVDLESAKVIVRLNEEATRVSQHFGVLTIGFSSCASVERPVAQDVSRYDDVDVTYSFLLTVDCVVMVAAGSRRAYARV</sequence>
<protein>
    <submittedName>
        <fullName evidence="1">Uncharacterized protein</fullName>
    </submittedName>
</protein>
<evidence type="ECO:0000313" key="2">
    <source>
        <dbReference type="Proteomes" id="UP000250235"/>
    </source>
</evidence>
<keyword evidence="2" id="KW-1185">Reference proteome</keyword>
<organism evidence="1 2">
    <name type="scientific">Dorcoceras hygrometricum</name>
    <dbReference type="NCBI Taxonomy" id="472368"/>
    <lineage>
        <taxon>Eukaryota</taxon>
        <taxon>Viridiplantae</taxon>
        <taxon>Streptophyta</taxon>
        <taxon>Embryophyta</taxon>
        <taxon>Tracheophyta</taxon>
        <taxon>Spermatophyta</taxon>
        <taxon>Magnoliopsida</taxon>
        <taxon>eudicotyledons</taxon>
        <taxon>Gunneridae</taxon>
        <taxon>Pentapetalae</taxon>
        <taxon>asterids</taxon>
        <taxon>lamiids</taxon>
        <taxon>Lamiales</taxon>
        <taxon>Gesneriaceae</taxon>
        <taxon>Didymocarpoideae</taxon>
        <taxon>Trichosporeae</taxon>
        <taxon>Loxocarpinae</taxon>
        <taxon>Dorcoceras</taxon>
    </lineage>
</organism>
<name>A0A2Z7ABK9_9LAMI</name>
<dbReference type="AlphaFoldDB" id="A0A2Z7ABK9"/>
<accession>A0A2Z7ABK9</accession>